<name>A0A0D0HQB3_9BACL</name>
<dbReference type="InterPro" id="IPR007310">
    <property type="entry name" value="Aerobactin_biosyn_IucA/IucC_N"/>
</dbReference>
<dbReference type="InterPro" id="IPR022770">
    <property type="entry name" value="IucA/IucC-like_C"/>
</dbReference>
<dbReference type="EC" id="6.3.2.-" evidence="5"/>
<evidence type="ECO:0000313" key="6">
    <source>
        <dbReference type="Proteomes" id="UP000032047"/>
    </source>
</evidence>
<dbReference type="Proteomes" id="UP000032047">
    <property type="component" value="Unassembled WGS sequence"/>
</dbReference>
<dbReference type="Pfam" id="PF04183">
    <property type="entry name" value="IucA_IucC"/>
    <property type="match status" value="1"/>
</dbReference>
<dbReference type="GO" id="GO:0019290">
    <property type="term" value="P:siderophore biosynthetic process"/>
    <property type="evidence" value="ECO:0007669"/>
    <property type="project" value="InterPro"/>
</dbReference>
<dbReference type="AlphaFoldDB" id="A0A0D0HQB3"/>
<proteinExistence type="inferred from homology"/>
<feature type="domain" description="Aerobactin siderophore biosynthesis IucA/IucC N-terminal" evidence="3">
    <location>
        <begin position="154"/>
        <end position="379"/>
    </location>
</feature>
<keyword evidence="5" id="KW-0436">Ligase</keyword>
<dbReference type="PANTHER" id="PTHR34384:SF5">
    <property type="entry name" value="L-2,3-DIAMINOPROPANOATE--CITRATE LIGASE"/>
    <property type="match status" value="1"/>
</dbReference>
<dbReference type="InterPro" id="IPR037455">
    <property type="entry name" value="LucA/IucC-like"/>
</dbReference>
<keyword evidence="6" id="KW-1185">Reference proteome</keyword>
<dbReference type="Pfam" id="PF06276">
    <property type="entry name" value="FhuF"/>
    <property type="match status" value="1"/>
</dbReference>
<comment type="caution">
    <text evidence="5">The sequence shown here is derived from an EMBL/GenBank/DDBJ whole genome shotgun (WGS) entry which is preliminary data.</text>
</comment>
<dbReference type="GO" id="GO:0016881">
    <property type="term" value="F:acid-amino acid ligase activity"/>
    <property type="evidence" value="ECO:0007669"/>
    <property type="project" value="UniProtKB-ARBA"/>
</dbReference>
<accession>A0A0D0HQB3</accession>
<protein>
    <submittedName>
        <fullName evidence="5">Aerobactin synthase IucA</fullName>
        <ecNumber evidence="5">6.3.2.-</ecNumber>
    </submittedName>
</protein>
<dbReference type="EMBL" id="JXTG01000005">
    <property type="protein sequence ID" value="KIP21462.1"/>
    <property type="molecule type" value="Genomic_DNA"/>
</dbReference>
<comment type="pathway">
    <text evidence="1">Siderophore biosynthesis.</text>
</comment>
<dbReference type="PATRIC" id="fig|265546.4.peg.1465"/>
<evidence type="ECO:0000259" key="4">
    <source>
        <dbReference type="Pfam" id="PF06276"/>
    </source>
</evidence>
<sequence>MNKSSKQVAEQATLQAFLNSYLREVDAGTWFDVKEWGKKNKVNMMPDIMHVLELTLSNQNVRLAIEVKYKSFVGRHIFGHVLKYVFQTKEWKVEHALSVILMFIQELNSQKGNSLSSSYDELLFRLIDSYQTMSLYIEKRRNDGEFLYSAQNRFIETEQSLLFGHWFHPTPKSRQGMPTWHQEQFSPELRGVFKLHYFKVKRNWVKEESVAAQRASELIKESLVKQQLIIPTEDDEVIIPLHPLQAQWLLEQANVQKKIEEGVLESIGLLGRSYAPTSSIRTVYHPEDDWMYKFSIPVKVTNSLRANRLHELKAGVVMARLVKKISFFQKYPSFRIIQDPAYITVDFGDGKESGFEVIIRSNCFKAGKDKGITSIAAFVQDPLPPFESRLKRLICELANKECTTIEEVSTRWFQQYFSCAIIPLIRLYDEYGIALEAHQQNSVLDISSGYPTAYYFRDNQGYYLSALHKEDLLSIEPSLVETPELFYDECIIQERFAYYLCFNQLFSVIHRFGADGLVREEALVEWVIHQLRRLEPKLTGAGKRFVQYLLYERNIPCKANLLTCFHGVDELMSQFEQAVYTEIENPLAASAWKKEEQYEPIPASSH</sequence>
<comment type="similarity">
    <text evidence="2">Belongs to the IucA/IucC family.</text>
</comment>
<evidence type="ECO:0000259" key="3">
    <source>
        <dbReference type="Pfam" id="PF04183"/>
    </source>
</evidence>
<evidence type="ECO:0000256" key="1">
    <source>
        <dbReference type="ARBA" id="ARBA00004924"/>
    </source>
</evidence>
<evidence type="ECO:0000256" key="2">
    <source>
        <dbReference type="ARBA" id="ARBA00007832"/>
    </source>
</evidence>
<feature type="domain" description="Aerobactin siderophore biosynthesis IucA/IucC-like C-terminal" evidence="4">
    <location>
        <begin position="411"/>
        <end position="570"/>
    </location>
</feature>
<dbReference type="PANTHER" id="PTHR34384">
    <property type="entry name" value="L-2,3-DIAMINOPROPANOATE--CITRATE LIGASE"/>
    <property type="match status" value="1"/>
</dbReference>
<evidence type="ECO:0000313" key="5">
    <source>
        <dbReference type="EMBL" id="KIP21462.1"/>
    </source>
</evidence>
<dbReference type="RefSeq" id="WP_042534969.1">
    <property type="nucleotide sequence ID" value="NZ_JXTG01000005.1"/>
</dbReference>
<reference evidence="5 6" key="1">
    <citation type="submission" date="2015-01" db="EMBL/GenBank/DDBJ databases">
        <title>Genome sequence of Anoxybacillus ayderensis strain AB04.</title>
        <authorList>
            <person name="Belduz A.O."/>
            <person name="Canakci S."/>
            <person name="Chan K.-G."/>
            <person name="Kahar U.M."/>
            <person name="Yaakob A.S."/>
            <person name="Chan C.S."/>
            <person name="Goh K.M."/>
        </authorList>
    </citation>
    <scope>NUCLEOTIDE SEQUENCE [LARGE SCALE GENOMIC DNA]</scope>
    <source>
        <strain evidence="5 6">AB04</strain>
    </source>
</reference>
<organism evidence="5 6">
    <name type="scientific">Anoxybacillus ayderensis</name>
    <dbReference type="NCBI Taxonomy" id="265546"/>
    <lineage>
        <taxon>Bacteria</taxon>
        <taxon>Bacillati</taxon>
        <taxon>Bacillota</taxon>
        <taxon>Bacilli</taxon>
        <taxon>Bacillales</taxon>
        <taxon>Anoxybacillaceae</taxon>
        <taxon>Anoxybacillus</taxon>
    </lineage>
</organism>
<gene>
    <name evidence="5" type="ORF">JV16_01465</name>
</gene>
<dbReference type="Gene3D" id="1.10.510.40">
    <property type="match status" value="1"/>
</dbReference>